<keyword evidence="2" id="KW-1185">Reference proteome</keyword>
<evidence type="ECO:0008006" key="3">
    <source>
        <dbReference type="Google" id="ProtNLM"/>
    </source>
</evidence>
<protein>
    <recommendedName>
        <fullName evidence="3">Tail sheath protein subtilisin-like domain-containing protein</fullName>
    </recommendedName>
</protein>
<comment type="caution">
    <text evidence="1">The sequence shown here is derived from an EMBL/GenBank/DDBJ whole genome shotgun (WGS) entry which is preliminary data.</text>
</comment>
<accession>A0A365XQC2</accession>
<dbReference type="Pfam" id="PF10758">
    <property type="entry name" value="DUF2586"/>
    <property type="match status" value="1"/>
</dbReference>
<gene>
    <name evidence="1" type="ORF">DF182_18330</name>
</gene>
<evidence type="ECO:0000313" key="1">
    <source>
        <dbReference type="EMBL" id="RBL88537.1"/>
    </source>
</evidence>
<evidence type="ECO:0000313" key="2">
    <source>
        <dbReference type="Proteomes" id="UP000253410"/>
    </source>
</evidence>
<dbReference type="EMBL" id="QFFJ01000002">
    <property type="protein sequence ID" value="RBL88537.1"/>
    <property type="molecule type" value="Genomic_DNA"/>
</dbReference>
<dbReference type="AlphaFoldDB" id="A0A365XQC2"/>
<dbReference type="Proteomes" id="UP000253410">
    <property type="component" value="Unassembled WGS sequence"/>
</dbReference>
<dbReference type="InterPro" id="IPR019694">
    <property type="entry name" value="Phage_HP1_Orf23"/>
</dbReference>
<reference evidence="1 2" key="1">
    <citation type="submission" date="2018-05" db="EMBL/GenBank/DDBJ databases">
        <title>Chitinophaga sp. K3CV102501T nov., isolated from isolated from a monsoon evergreen broad-leaved forest soil.</title>
        <authorList>
            <person name="Lv Y."/>
        </authorList>
    </citation>
    <scope>NUCLEOTIDE SEQUENCE [LARGE SCALE GENOMIC DNA]</scope>
    <source>
        <strain evidence="1 2">GDMCC 1.1325</strain>
    </source>
</reference>
<sequence>MARPKVNISTTNGNLGGLAPNVDGVCGLIMAIPQAPTSGFGTPVLIKSKKQAGEELAQATNAQALTAINDGFFAEAAEGSKLYCLFVAAATTMEDMLLPANADKLLTFANGTISLLGLAKFPASGYTPVVTDGIDADVVKAADAAQILSTKWFNLRKPFRALLQGFGFTTPSSVKSYAADKKDNIGIVLGTVNGNGPHALLLALGRASGMPVQRNIGRVKSGSLKLQESAVVKIGDKNVDAIDSVDLDTLWEKRYITFERNEAAPGYLFNDDNMLGTLTSDFSSLRNGRTIDKAVRIAYEVYYNELKNDVDVDDNGRLSSAIEAALSLNIEEAISRRMAGEISQNNDGTPAVEALVNPDPSAYAGLYSAAGIDHPDFNILATNLVYIFVRIRPKGCLKYIDVFLGYTAA</sequence>
<organism evidence="1 2">
    <name type="scientific">Chitinophaga flava</name>
    <dbReference type="NCBI Taxonomy" id="2259036"/>
    <lineage>
        <taxon>Bacteria</taxon>
        <taxon>Pseudomonadati</taxon>
        <taxon>Bacteroidota</taxon>
        <taxon>Chitinophagia</taxon>
        <taxon>Chitinophagales</taxon>
        <taxon>Chitinophagaceae</taxon>
        <taxon>Chitinophaga</taxon>
    </lineage>
</organism>
<dbReference type="OrthoDB" id="1318179at2"/>
<dbReference type="RefSeq" id="WP_113617279.1">
    <property type="nucleotide sequence ID" value="NZ_QFFJ01000002.1"/>
</dbReference>
<proteinExistence type="predicted"/>
<name>A0A365XQC2_9BACT</name>